<evidence type="ECO:0000313" key="3">
    <source>
        <dbReference type="Proteomes" id="UP000272051"/>
    </source>
</evidence>
<dbReference type="EMBL" id="QMQV01000101">
    <property type="protein sequence ID" value="RLE47875.1"/>
    <property type="molecule type" value="Genomic_DNA"/>
</dbReference>
<evidence type="ECO:0000313" key="1">
    <source>
        <dbReference type="EMBL" id="RLE47875.1"/>
    </source>
</evidence>
<dbReference type="Proteomes" id="UP000278475">
    <property type="component" value="Unassembled WGS sequence"/>
</dbReference>
<dbReference type="EMBL" id="QMQX01000016">
    <property type="protein sequence ID" value="RLE53263.1"/>
    <property type="molecule type" value="Genomic_DNA"/>
</dbReference>
<evidence type="ECO:0000313" key="4">
    <source>
        <dbReference type="Proteomes" id="UP000278475"/>
    </source>
</evidence>
<reference evidence="3 4" key="1">
    <citation type="submission" date="2018-06" db="EMBL/GenBank/DDBJ databases">
        <title>Extensive metabolic versatility and redundancy in microbially diverse, dynamic hydrothermal sediments.</title>
        <authorList>
            <person name="Dombrowski N."/>
            <person name="Teske A."/>
            <person name="Baker B.J."/>
        </authorList>
    </citation>
    <scope>NUCLEOTIDE SEQUENCE [LARGE SCALE GENOMIC DNA]</scope>
    <source>
        <strain evidence="2">B34_G17</strain>
        <strain evidence="1">B66_G16</strain>
    </source>
</reference>
<gene>
    <name evidence="1" type="ORF">DRJ31_08200</name>
    <name evidence="2" type="ORF">DRJ33_01505</name>
</gene>
<sequence>MLRSLVGFKVGSLVEVIAGVNSHYPALLGPDEPELLLTKEVAEKLGLYPPQPNWESVERLSVGGPAYGWFVRKAVRAKVVEVDREGPEVEVHAYIVSSFPKVLISDAAIKPLGIWAVDEGRGLWCFGDELRDVLDGRREPRKSYVT</sequence>
<organism evidence="1 4">
    <name type="scientific">Thermoproteota archaeon</name>
    <dbReference type="NCBI Taxonomy" id="2056631"/>
    <lineage>
        <taxon>Archaea</taxon>
        <taxon>Thermoproteota</taxon>
    </lineage>
</organism>
<evidence type="ECO:0000313" key="2">
    <source>
        <dbReference type="EMBL" id="RLE53263.1"/>
    </source>
</evidence>
<dbReference type="AlphaFoldDB" id="A0A497ENM2"/>
<protein>
    <submittedName>
        <fullName evidence="1">Uncharacterized protein</fullName>
    </submittedName>
</protein>
<proteinExistence type="predicted"/>
<comment type="caution">
    <text evidence="1">The sequence shown here is derived from an EMBL/GenBank/DDBJ whole genome shotgun (WGS) entry which is preliminary data.</text>
</comment>
<dbReference type="Proteomes" id="UP000272051">
    <property type="component" value="Unassembled WGS sequence"/>
</dbReference>
<accession>A0A497ENM2</accession>
<name>A0A497ENM2_9CREN</name>